<feature type="binding site" evidence="3">
    <location>
        <position position="94"/>
    </location>
    <ligand>
        <name>Cu cation</name>
        <dbReference type="ChEBI" id="CHEBI:23378"/>
    </ligand>
</feature>
<dbReference type="InterPro" id="IPR036249">
    <property type="entry name" value="Thioredoxin-like_sf"/>
</dbReference>
<comment type="similarity">
    <text evidence="1">Belongs to the SCO1/2 family.</text>
</comment>
<dbReference type="GO" id="GO:0046872">
    <property type="term" value="F:metal ion binding"/>
    <property type="evidence" value="ECO:0007669"/>
    <property type="project" value="UniProtKB-KW"/>
</dbReference>
<dbReference type="PROSITE" id="PS51352">
    <property type="entry name" value="THIOREDOXIN_2"/>
    <property type="match status" value="1"/>
</dbReference>
<evidence type="ECO:0000256" key="1">
    <source>
        <dbReference type="ARBA" id="ARBA00010996"/>
    </source>
</evidence>
<keyword evidence="4" id="KW-1015">Disulfide bond</keyword>
<dbReference type="RefSeq" id="WP_167973876.1">
    <property type="nucleotide sequence ID" value="NZ_BHZG01000036.1"/>
</dbReference>
<evidence type="ECO:0000313" key="8">
    <source>
        <dbReference type="EMBL" id="NJQ08203.1"/>
    </source>
</evidence>
<keyword evidence="2 3" id="KW-0186">Copper</keyword>
<dbReference type="PANTHER" id="PTHR12151:SF25">
    <property type="entry name" value="LINALOOL DEHYDRATASE_ISOMERASE DOMAIN-CONTAINING PROTEIN"/>
    <property type="match status" value="1"/>
</dbReference>
<evidence type="ECO:0000256" key="5">
    <source>
        <dbReference type="SAM" id="MobiDB-lite"/>
    </source>
</evidence>
<evidence type="ECO:0000256" key="4">
    <source>
        <dbReference type="PIRSR" id="PIRSR603782-2"/>
    </source>
</evidence>
<dbReference type="Pfam" id="PF02630">
    <property type="entry name" value="SCO1-SenC"/>
    <property type="match status" value="1"/>
</dbReference>
<feature type="disulfide bond" description="Redox-active" evidence="4">
    <location>
        <begin position="90"/>
        <end position="94"/>
    </location>
</feature>
<dbReference type="EMBL" id="JAAVJD010000259">
    <property type="protein sequence ID" value="NJQ08203.1"/>
    <property type="molecule type" value="Genomic_DNA"/>
</dbReference>
<proteinExistence type="inferred from homology"/>
<sequence length="220" mass="23299">MKLRTTRAAVALTVASALVLTACGGEDDTPPATVVDQDNTGAADPDSGTVLDTPFAKPALTLTDTDGEEYDLVAETEGVTTLLYFGYTNCPDVCPLTMSNIANAAAELTEEQRERLNVVMVTSDPERDTPESLGAWLQAQDPDFIGLTGDFGEIQEAASSLGVLLEEPYVEDDGAVISSHGSQVLAFLPGDDKAHVLYTEGVTTETFERDLPVLIEGETP</sequence>
<feature type="region of interest" description="Disordered" evidence="5">
    <location>
        <begin position="26"/>
        <end position="47"/>
    </location>
</feature>
<reference evidence="8 9" key="1">
    <citation type="submission" date="2020-03" db="EMBL/GenBank/DDBJ databases">
        <title>Draft genome of Streptomyces sp. ventii, isolated from the Axial Seamount in the Pacific Ocean, and resequencing of the two type strains Streptomyces lonarensis strain NCL 716 and Streptomyces bohaiensis strain 11A07.</title>
        <authorList>
            <person name="Loughran R.M."/>
            <person name="Pfannmuller K.M."/>
            <person name="Wasson B.J."/>
            <person name="Deadmond M.C."/>
            <person name="Paddock B.E."/>
            <person name="Koyack M.J."/>
            <person name="Gallegos D.A."/>
            <person name="Mitchell E.A."/>
            <person name="Ushijima B."/>
            <person name="Saw J.H."/>
            <person name="Mcphail K.L."/>
            <person name="Videau P."/>
        </authorList>
    </citation>
    <scope>NUCLEOTIDE SEQUENCE [LARGE SCALE GENOMIC DNA]</scope>
    <source>
        <strain evidence="8 9">NCL716</strain>
    </source>
</reference>
<keyword evidence="9" id="KW-1185">Reference proteome</keyword>
<evidence type="ECO:0000256" key="2">
    <source>
        <dbReference type="ARBA" id="ARBA00023008"/>
    </source>
</evidence>
<comment type="caution">
    <text evidence="8">The sequence shown here is derived from an EMBL/GenBank/DDBJ whole genome shotgun (WGS) entry which is preliminary data.</text>
</comment>
<evidence type="ECO:0000256" key="6">
    <source>
        <dbReference type="SAM" id="SignalP"/>
    </source>
</evidence>
<dbReference type="AlphaFoldDB" id="A0A7X6I0X1"/>
<feature type="domain" description="Thioredoxin" evidence="7">
    <location>
        <begin position="51"/>
        <end position="207"/>
    </location>
</feature>
<feature type="chain" id="PRO_5039642610" evidence="6">
    <location>
        <begin position="25"/>
        <end position="220"/>
    </location>
</feature>
<protein>
    <submittedName>
        <fullName evidence="8">SCO family protein</fullName>
    </submittedName>
</protein>
<dbReference type="Gene3D" id="3.40.30.10">
    <property type="entry name" value="Glutaredoxin"/>
    <property type="match status" value="1"/>
</dbReference>
<dbReference type="CDD" id="cd02968">
    <property type="entry name" value="SCO"/>
    <property type="match status" value="1"/>
</dbReference>
<gene>
    <name evidence="8" type="ORF">HCN56_22115</name>
</gene>
<evidence type="ECO:0000259" key="7">
    <source>
        <dbReference type="PROSITE" id="PS51352"/>
    </source>
</evidence>
<dbReference type="PANTHER" id="PTHR12151">
    <property type="entry name" value="ELECTRON TRANSPORT PROTIN SCO1/SENC FAMILY MEMBER"/>
    <property type="match status" value="1"/>
</dbReference>
<evidence type="ECO:0000313" key="9">
    <source>
        <dbReference type="Proteomes" id="UP000578686"/>
    </source>
</evidence>
<keyword evidence="6" id="KW-0732">Signal</keyword>
<dbReference type="SUPFAM" id="SSF52833">
    <property type="entry name" value="Thioredoxin-like"/>
    <property type="match status" value="1"/>
</dbReference>
<feature type="binding site" evidence="3">
    <location>
        <position position="180"/>
    </location>
    <ligand>
        <name>Cu cation</name>
        <dbReference type="ChEBI" id="CHEBI:23378"/>
    </ligand>
</feature>
<dbReference type="Proteomes" id="UP000578686">
    <property type="component" value="Unassembled WGS sequence"/>
</dbReference>
<dbReference type="InterPro" id="IPR013766">
    <property type="entry name" value="Thioredoxin_domain"/>
</dbReference>
<dbReference type="PROSITE" id="PS51257">
    <property type="entry name" value="PROKAR_LIPOPROTEIN"/>
    <property type="match status" value="1"/>
</dbReference>
<dbReference type="InterPro" id="IPR003782">
    <property type="entry name" value="SCO1/SenC"/>
</dbReference>
<feature type="binding site" evidence="3">
    <location>
        <position position="90"/>
    </location>
    <ligand>
        <name>Cu cation</name>
        <dbReference type="ChEBI" id="CHEBI:23378"/>
    </ligand>
</feature>
<keyword evidence="3" id="KW-0479">Metal-binding</keyword>
<name>A0A7X6I0X1_9ACTN</name>
<accession>A0A7X6I0X1</accession>
<evidence type="ECO:0000256" key="3">
    <source>
        <dbReference type="PIRSR" id="PIRSR603782-1"/>
    </source>
</evidence>
<organism evidence="8 9">
    <name type="scientific">Streptomyces lonarensis</name>
    <dbReference type="NCBI Taxonomy" id="700599"/>
    <lineage>
        <taxon>Bacteria</taxon>
        <taxon>Bacillati</taxon>
        <taxon>Actinomycetota</taxon>
        <taxon>Actinomycetes</taxon>
        <taxon>Kitasatosporales</taxon>
        <taxon>Streptomycetaceae</taxon>
        <taxon>Streptomyces</taxon>
    </lineage>
</organism>
<feature type="signal peptide" evidence="6">
    <location>
        <begin position="1"/>
        <end position="24"/>
    </location>
</feature>